<protein>
    <submittedName>
        <fullName evidence="6">Putative ankyrin repeat domain-containing protein 29-like</fullName>
    </submittedName>
</protein>
<feature type="region of interest" description="Disordered" evidence="5">
    <location>
        <begin position="697"/>
        <end position="725"/>
    </location>
</feature>
<dbReference type="PRINTS" id="PR01415">
    <property type="entry name" value="ANKYRIN"/>
</dbReference>
<sequence length="725" mass="79371">MAEPPTKKQRRRLNFDKCQFCRNAKKACTPADRTWPQKCNRCIDLGLDCAENSRLQGAPPLIPRQPDRQTIGTSDTQKLNDLSLRVTCLRRLKFYHRVAMSTLDKYIELPVMYMYLAQHELCQITGFIEGEESSLRTDILDQSIVPHIQLATFMALSLDTEPTSFQHPPKHPSPQLFPSALPESFAEGCDLGTMLAMTETLWLPRQKGLNKEISSVELQQYCDTYLKMTQQLKEIIGPKVPALPPLHYILSLTRGNVIFRLTSSQTHFLAMQDYLGRPLLHLAFDLGIMEDVMRFVEFDVATPIQDIGGRCPIFIACSGNSEAVVEYFLRNRVDLSIVDADPRDISRRLYSAAAIGGHTAIIKLLLEKGADIDLSHRYSGTPLCIAAENGHVAVVKLLLKRGARIDLGDKFGDTPLYVAAKNGHAAVVKLLLKKGARINLGDKYGNTPLYIAAKNGQAAIVELLLKKGASIYLGHRQYAMLYIAAENGHAAVVELLLKQDARIDLSDEYGNALLYIAVENGHAAVVELLLKQDARIDLGDEYSNTLLYIAAKNGHAVVVKLLLKQGASINLGDKYGDTPLYIAAGNGHTAVVKLLLKKGASINLINNYGSTSLHAAAENGHAAVVKLLLKQGASIYLKNTHGDTPLYVAANHGYAPVIKLLLGHGAEPNSVGWGGKTPWEVATEGGHTEVAELLTSAMSGRTATRHTTHTDSDSESDSLSSSDDD</sequence>
<dbReference type="OMA" id="HELCQIT"/>
<dbReference type="SUPFAM" id="SSF48403">
    <property type="entry name" value="Ankyrin repeat"/>
    <property type="match status" value="2"/>
</dbReference>
<dbReference type="STRING" id="77044.A0A1S7UJ78"/>
<accession>A0A1S7UJ78</accession>
<feature type="repeat" description="ANK" evidence="4">
    <location>
        <begin position="476"/>
        <end position="508"/>
    </location>
</feature>
<evidence type="ECO:0000256" key="1">
    <source>
        <dbReference type="ARBA" id="ARBA00022737"/>
    </source>
</evidence>
<dbReference type="AlphaFoldDB" id="A0A1S7UJ78"/>
<keyword evidence="2 4" id="KW-0040">ANK repeat</keyword>
<dbReference type="GO" id="GO:0008270">
    <property type="term" value="F:zinc ion binding"/>
    <property type="evidence" value="ECO:0007669"/>
    <property type="project" value="InterPro"/>
</dbReference>
<dbReference type="GO" id="GO:0000981">
    <property type="term" value="F:DNA-binding transcription factor activity, RNA polymerase II-specific"/>
    <property type="evidence" value="ECO:0007669"/>
    <property type="project" value="InterPro"/>
</dbReference>
<keyword evidence="1" id="KW-0677">Repeat</keyword>
<dbReference type="PROSITE" id="PS50297">
    <property type="entry name" value="ANK_REP_REGION"/>
    <property type="match status" value="9"/>
</dbReference>
<dbReference type="Gene3D" id="1.25.40.20">
    <property type="entry name" value="Ankyrin repeat-containing domain"/>
    <property type="match status" value="4"/>
</dbReference>
<dbReference type="Pfam" id="PF13637">
    <property type="entry name" value="Ank_4"/>
    <property type="match status" value="2"/>
</dbReference>
<dbReference type="OrthoDB" id="195446at2759"/>
<gene>
    <name evidence="6" type="ORF">SAMD00023353_0403150</name>
</gene>
<evidence type="ECO:0000313" key="6">
    <source>
        <dbReference type="EMBL" id="GAP83288.1"/>
    </source>
</evidence>
<feature type="repeat" description="ANK" evidence="4">
    <location>
        <begin position="542"/>
        <end position="574"/>
    </location>
</feature>
<feature type="repeat" description="ANK" evidence="4">
    <location>
        <begin position="509"/>
        <end position="541"/>
    </location>
</feature>
<dbReference type="Proteomes" id="UP000054516">
    <property type="component" value="Unassembled WGS sequence"/>
</dbReference>
<name>A0A1S7UJ78_ROSNE</name>
<dbReference type="PROSITE" id="PS50088">
    <property type="entry name" value="ANK_REPEAT"/>
    <property type="match status" value="10"/>
</dbReference>
<evidence type="ECO:0000256" key="4">
    <source>
        <dbReference type="PROSITE-ProRule" id="PRU00023"/>
    </source>
</evidence>
<feature type="repeat" description="ANK" evidence="4">
    <location>
        <begin position="353"/>
        <end position="377"/>
    </location>
</feature>
<dbReference type="SMART" id="SM00248">
    <property type="entry name" value="ANK"/>
    <property type="match status" value="12"/>
</dbReference>
<reference evidence="6" key="1">
    <citation type="submission" date="2016-03" db="EMBL/GenBank/DDBJ databases">
        <title>Draft genome sequence of Rosellinia necatrix.</title>
        <authorList>
            <person name="Kanematsu S."/>
        </authorList>
    </citation>
    <scope>NUCLEOTIDE SEQUENCE [LARGE SCALE GENOMIC DNA]</scope>
    <source>
        <strain evidence="6">W97</strain>
    </source>
</reference>
<keyword evidence="7" id="KW-1185">Reference proteome</keyword>
<evidence type="ECO:0000256" key="2">
    <source>
        <dbReference type="ARBA" id="ARBA00023043"/>
    </source>
</evidence>
<evidence type="ECO:0000256" key="3">
    <source>
        <dbReference type="ARBA" id="ARBA00023242"/>
    </source>
</evidence>
<feature type="repeat" description="ANK" evidence="4">
    <location>
        <begin position="608"/>
        <end position="640"/>
    </location>
</feature>
<evidence type="ECO:0000256" key="5">
    <source>
        <dbReference type="SAM" id="MobiDB-lite"/>
    </source>
</evidence>
<organism evidence="6">
    <name type="scientific">Rosellinia necatrix</name>
    <name type="common">White root-rot fungus</name>
    <dbReference type="NCBI Taxonomy" id="77044"/>
    <lineage>
        <taxon>Eukaryota</taxon>
        <taxon>Fungi</taxon>
        <taxon>Dikarya</taxon>
        <taxon>Ascomycota</taxon>
        <taxon>Pezizomycotina</taxon>
        <taxon>Sordariomycetes</taxon>
        <taxon>Xylariomycetidae</taxon>
        <taxon>Xylariales</taxon>
        <taxon>Xylariaceae</taxon>
        <taxon>Rosellinia</taxon>
    </lineage>
</organism>
<feature type="repeat" description="ANK" evidence="4">
    <location>
        <begin position="575"/>
        <end position="607"/>
    </location>
</feature>
<feature type="repeat" description="ANK" evidence="4">
    <location>
        <begin position="378"/>
        <end position="410"/>
    </location>
</feature>
<keyword evidence="3" id="KW-0539">Nucleus</keyword>
<dbReference type="CDD" id="cd00067">
    <property type="entry name" value="GAL4"/>
    <property type="match status" value="1"/>
</dbReference>
<feature type="repeat" description="ANK" evidence="4">
    <location>
        <begin position="411"/>
        <end position="443"/>
    </location>
</feature>
<feature type="repeat" description="ANK" evidence="4">
    <location>
        <begin position="641"/>
        <end position="673"/>
    </location>
</feature>
<dbReference type="InterPro" id="IPR001138">
    <property type="entry name" value="Zn2Cys6_DnaBD"/>
</dbReference>
<dbReference type="PANTHER" id="PTHR24198">
    <property type="entry name" value="ANKYRIN REPEAT AND PROTEIN KINASE DOMAIN-CONTAINING PROTEIN"/>
    <property type="match status" value="1"/>
</dbReference>
<dbReference type="PANTHER" id="PTHR24198:SF165">
    <property type="entry name" value="ANKYRIN REPEAT-CONTAINING PROTEIN-RELATED"/>
    <property type="match status" value="1"/>
</dbReference>
<evidence type="ECO:0000313" key="7">
    <source>
        <dbReference type="Proteomes" id="UP000054516"/>
    </source>
</evidence>
<proteinExistence type="predicted"/>
<dbReference type="Pfam" id="PF00023">
    <property type="entry name" value="Ank"/>
    <property type="match status" value="1"/>
</dbReference>
<dbReference type="InterPro" id="IPR002110">
    <property type="entry name" value="Ankyrin_rpt"/>
</dbReference>
<dbReference type="InterPro" id="IPR036770">
    <property type="entry name" value="Ankyrin_rpt-contain_sf"/>
</dbReference>
<dbReference type="EMBL" id="DF977449">
    <property type="protein sequence ID" value="GAP83288.1"/>
    <property type="molecule type" value="Genomic_DNA"/>
</dbReference>
<feature type="repeat" description="ANK" evidence="4">
    <location>
        <begin position="444"/>
        <end position="476"/>
    </location>
</feature>
<dbReference type="Pfam" id="PF12796">
    <property type="entry name" value="Ank_2"/>
    <property type="match status" value="2"/>
</dbReference>